<dbReference type="FunFam" id="1.20.58.60:FF:000050">
    <property type="entry name" value="Short stop, isoform N"/>
    <property type="match status" value="1"/>
</dbReference>
<dbReference type="GO" id="GO:0005886">
    <property type="term" value="C:plasma membrane"/>
    <property type="evidence" value="ECO:0007669"/>
    <property type="project" value="UniProtKB-SubCell"/>
</dbReference>
<feature type="compositionally biased region" description="Polar residues" evidence="5">
    <location>
        <begin position="3922"/>
        <end position="3932"/>
    </location>
</feature>
<dbReference type="SMART" id="SM00243">
    <property type="entry name" value="GAS2"/>
    <property type="match status" value="1"/>
</dbReference>
<dbReference type="InterPro" id="IPR043197">
    <property type="entry name" value="Plakin"/>
</dbReference>
<feature type="coiled-coil region" evidence="4">
    <location>
        <begin position="2826"/>
        <end position="2856"/>
    </location>
</feature>
<dbReference type="GO" id="GO:0031122">
    <property type="term" value="P:cytoplasmic microtubule organization"/>
    <property type="evidence" value="ECO:0007669"/>
    <property type="project" value="TreeGrafter"/>
</dbReference>
<feature type="coiled-coil region" evidence="4">
    <location>
        <begin position="535"/>
        <end position="603"/>
    </location>
</feature>
<feature type="coiled-coil region" evidence="4">
    <location>
        <begin position="3398"/>
        <end position="3425"/>
    </location>
</feature>
<feature type="coiled-coil region" evidence="4">
    <location>
        <begin position="472"/>
        <end position="499"/>
    </location>
</feature>
<organism evidence="9">
    <name type="scientific">Harpegnathos saltator</name>
    <name type="common">Jerdon's jumping ant</name>
    <dbReference type="NCBI Taxonomy" id="610380"/>
    <lineage>
        <taxon>Eukaryota</taxon>
        <taxon>Metazoa</taxon>
        <taxon>Ecdysozoa</taxon>
        <taxon>Arthropoda</taxon>
        <taxon>Hexapoda</taxon>
        <taxon>Insecta</taxon>
        <taxon>Pterygota</taxon>
        <taxon>Neoptera</taxon>
        <taxon>Endopterygota</taxon>
        <taxon>Hymenoptera</taxon>
        <taxon>Apocrita</taxon>
        <taxon>Aculeata</taxon>
        <taxon>Formicoidea</taxon>
        <taxon>Formicidae</taxon>
        <taxon>Ponerinae</taxon>
        <taxon>Ponerini</taxon>
        <taxon>Harpegnathos</taxon>
    </lineage>
</organism>
<dbReference type="InterPro" id="IPR018159">
    <property type="entry name" value="Spectrin/alpha-actinin"/>
</dbReference>
<dbReference type="FunFam" id="1.20.58.60:FF:000082">
    <property type="entry name" value="Short stop, isoform K"/>
    <property type="match status" value="1"/>
</dbReference>
<dbReference type="InterPro" id="IPR002017">
    <property type="entry name" value="Spectrin_repeat"/>
</dbReference>
<feature type="compositionally biased region" description="Basic and acidic residues" evidence="5">
    <location>
        <begin position="3482"/>
        <end position="3495"/>
    </location>
</feature>
<dbReference type="GO" id="GO:0005509">
    <property type="term" value="F:calcium ion binding"/>
    <property type="evidence" value="ECO:0007669"/>
    <property type="project" value="InterPro"/>
</dbReference>
<dbReference type="SUPFAM" id="SSF46966">
    <property type="entry name" value="Spectrin repeat"/>
    <property type="match status" value="22"/>
</dbReference>
<keyword evidence="4" id="KW-0175">Coiled coil</keyword>
<keyword evidence="3" id="KW-0206">Cytoskeleton</keyword>
<dbReference type="InterPro" id="IPR011992">
    <property type="entry name" value="EF-hand-dom_pair"/>
</dbReference>
<reference evidence="8 9" key="1">
    <citation type="journal article" date="2010" name="Science">
        <title>Genomic comparison of the ants Camponotus floridanus and Harpegnathos saltator.</title>
        <authorList>
            <person name="Bonasio R."/>
            <person name="Zhang G."/>
            <person name="Ye C."/>
            <person name="Mutti N.S."/>
            <person name="Fang X."/>
            <person name="Qin N."/>
            <person name="Donahue G."/>
            <person name="Yang P."/>
            <person name="Li Q."/>
            <person name="Li C."/>
            <person name="Zhang P."/>
            <person name="Huang Z."/>
            <person name="Berger S.L."/>
            <person name="Reinberg D."/>
            <person name="Wang J."/>
            <person name="Liebig J."/>
        </authorList>
    </citation>
    <scope>NUCLEOTIDE SEQUENCE [LARGE SCALE GENOMIC DNA]</scope>
    <source>
        <strain evidence="8 9">R22 G/1</strain>
    </source>
</reference>
<dbReference type="FunFam" id="1.20.58.60:FF:000101">
    <property type="entry name" value="Short stop, isoform K"/>
    <property type="match status" value="1"/>
</dbReference>
<feature type="compositionally biased region" description="Low complexity" evidence="5">
    <location>
        <begin position="4010"/>
        <end position="4032"/>
    </location>
</feature>
<feature type="domain" description="GAR" evidence="7">
    <location>
        <begin position="3666"/>
        <end position="3738"/>
    </location>
</feature>
<dbReference type="FunFam" id="3.30.920.20:FF:000001">
    <property type="entry name" value="Microtubule-actin cross-linking factor 1"/>
    <property type="match status" value="1"/>
</dbReference>
<dbReference type="GO" id="GO:0005882">
    <property type="term" value="C:intermediate filament"/>
    <property type="evidence" value="ECO:0007669"/>
    <property type="project" value="TreeGrafter"/>
</dbReference>
<dbReference type="Gene3D" id="1.20.58.60">
    <property type="match status" value="27"/>
</dbReference>
<evidence type="ECO:0000256" key="3">
    <source>
        <dbReference type="ARBA" id="ARBA00023212"/>
    </source>
</evidence>
<dbReference type="Gene3D" id="3.90.1290.10">
    <property type="entry name" value="Plakin repeat"/>
    <property type="match status" value="1"/>
</dbReference>
<dbReference type="FunFam" id="1.20.58.60:FF:000044">
    <property type="entry name" value="Short stop, isoform K"/>
    <property type="match status" value="1"/>
</dbReference>
<dbReference type="OrthoDB" id="2250192at2759"/>
<feature type="coiled-coil region" evidence="4">
    <location>
        <begin position="164"/>
        <end position="198"/>
    </location>
</feature>
<dbReference type="InterPro" id="IPR035915">
    <property type="entry name" value="Plakin_repeat_sf"/>
</dbReference>
<dbReference type="SMART" id="SM00054">
    <property type="entry name" value="EFh"/>
    <property type="match status" value="2"/>
</dbReference>
<dbReference type="PANTHER" id="PTHR23169:SF23">
    <property type="entry name" value="SHORT STOP, ISOFORM H"/>
    <property type="match status" value="1"/>
</dbReference>
<feature type="coiled-coil region" evidence="4">
    <location>
        <begin position="1285"/>
        <end position="1312"/>
    </location>
</feature>
<proteinExistence type="predicted"/>
<dbReference type="InParanoid" id="E2C0F1"/>
<accession>E2C0F1</accession>
<feature type="region of interest" description="Disordered" evidence="5">
    <location>
        <begin position="794"/>
        <end position="855"/>
    </location>
</feature>
<dbReference type="GO" id="GO:0030056">
    <property type="term" value="C:hemidesmosome"/>
    <property type="evidence" value="ECO:0007669"/>
    <property type="project" value="TreeGrafter"/>
</dbReference>
<evidence type="ECO:0000256" key="2">
    <source>
        <dbReference type="ARBA" id="ARBA00022490"/>
    </source>
</evidence>
<keyword evidence="2" id="KW-0963">Cytoplasm</keyword>
<dbReference type="InterPro" id="IPR003108">
    <property type="entry name" value="GAR_dom"/>
</dbReference>
<evidence type="ECO:0000313" key="8">
    <source>
        <dbReference type="EMBL" id="EFN78610.1"/>
    </source>
</evidence>
<feature type="compositionally biased region" description="Low complexity" evidence="5">
    <location>
        <begin position="834"/>
        <end position="855"/>
    </location>
</feature>
<dbReference type="EMBL" id="GL451770">
    <property type="protein sequence ID" value="EFN78610.1"/>
    <property type="molecule type" value="Genomic_DNA"/>
</dbReference>
<dbReference type="PROSITE" id="PS51460">
    <property type="entry name" value="GAR"/>
    <property type="match status" value="1"/>
</dbReference>
<feature type="region of interest" description="Disordered" evidence="5">
    <location>
        <begin position="3984"/>
        <end position="4061"/>
    </location>
</feature>
<dbReference type="Gene3D" id="1.10.238.10">
    <property type="entry name" value="EF-hand"/>
    <property type="match status" value="1"/>
</dbReference>
<dbReference type="Pfam" id="PF13499">
    <property type="entry name" value="EF-hand_7"/>
    <property type="match status" value="1"/>
</dbReference>
<feature type="coiled-coil region" evidence="4">
    <location>
        <begin position="1435"/>
        <end position="1462"/>
    </location>
</feature>
<dbReference type="Pfam" id="PF00435">
    <property type="entry name" value="Spectrin"/>
    <property type="match status" value="18"/>
</dbReference>
<feature type="compositionally biased region" description="Polar residues" evidence="5">
    <location>
        <begin position="3984"/>
        <end position="4009"/>
    </location>
</feature>
<dbReference type="FunFam" id="1.20.58.60:FF:000001">
    <property type="entry name" value="Microtubule-actin cross-linking factor 1"/>
    <property type="match status" value="4"/>
</dbReference>
<evidence type="ECO:0000259" key="6">
    <source>
        <dbReference type="PROSITE" id="PS50222"/>
    </source>
</evidence>
<dbReference type="FunFam" id="1.20.58.60:FF:000039">
    <property type="entry name" value="Short stop, isoform N"/>
    <property type="match status" value="1"/>
</dbReference>
<protein>
    <submittedName>
        <fullName evidence="8">Bullous pemphigoid antigen 1, isoforms 6/9/10</fullName>
    </submittedName>
</protein>
<feature type="region of interest" description="Disordered" evidence="5">
    <location>
        <begin position="3469"/>
        <end position="3533"/>
    </location>
</feature>
<dbReference type="PANTHER" id="PTHR23169">
    <property type="entry name" value="ENVOPLAKIN"/>
    <property type="match status" value="1"/>
</dbReference>
<dbReference type="Proteomes" id="UP000008237">
    <property type="component" value="Unassembled WGS sequence"/>
</dbReference>
<dbReference type="GO" id="GO:0005198">
    <property type="term" value="F:structural molecule activity"/>
    <property type="evidence" value="ECO:0007669"/>
    <property type="project" value="TreeGrafter"/>
</dbReference>
<evidence type="ECO:0000256" key="4">
    <source>
        <dbReference type="SAM" id="Coils"/>
    </source>
</evidence>
<dbReference type="FunFam" id="1.20.58.60:FF:000042">
    <property type="entry name" value="Short stop, isoform N"/>
    <property type="match status" value="1"/>
</dbReference>
<dbReference type="Pfam" id="PF02187">
    <property type="entry name" value="GAS2"/>
    <property type="match status" value="1"/>
</dbReference>
<dbReference type="SUPFAM" id="SSF75399">
    <property type="entry name" value="Plakin repeat"/>
    <property type="match status" value="1"/>
</dbReference>
<feature type="coiled-coil region" evidence="4">
    <location>
        <begin position="246"/>
        <end position="294"/>
    </location>
</feature>
<feature type="compositionally biased region" description="Polar residues" evidence="5">
    <location>
        <begin position="3803"/>
        <end position="3836"/>
    </location>
</feature>
<dbReference type="GO" id="GO:0045104">
    <property type="term" value="P:intermediate filament cytoskeleton organization"/>
    <property type="evidence" value="ECO:0007669"/>
    <property type="project" value="InterPro"/>
</dbReference>
<feature type="domain" description="EF-hand" evidence="6">
    <location>
        <begin position="3626"/>
        <end position="3661"/>
    </location>
</feature>
<dbReference type="InterPro" id="IPR036534">
    <property type="entry name" value="GAR_dom_sf"/>
</dbReference>
<name>E2C0F1_HARSA</name>
<keyword evidence="9" id="KW-1185">Reference proteome</keyword>
<dbReference type="Gene3D" id="3.30.920.20">
    <property type="entry name" value="Gas2-like domain"/>
    <property type="match status" value="1"/>
</dbReference>
<dbReference type="PROSITE" id="PS50222">
    <property type="entry name" value="EF_HAND_2"/>
    <property type="match status" value="2"/>
</dbReference>
<feature type="compositionally biased region" description="Polar residues" evidence="5">
    <location>
        <begin position="4033"/>
        <end position="4045"/>
    </location>
</feature>
<dbReference type="STRING" id="610380.E2C0F1"/>
<evidence type="ECO:0000256" key="1">
    <source>
        <dbReference type="ARBA" id="ARBA00004245"/>
    </source>
</evidence>
<comment type="subcellular location">
    <subcellularLocation>
        <location evidence="1">Cytoplasm</location>
        <location evidence="1">Cytoskeleton</location>
    </subcellularLocation>
</comment>
<evidence type="ECO:0000259" key="7">
    <source>
        <dbReference type="PROSITE" id="PS51460"/>
    </source>
</evidence>
<feature type="region of interest" description="Disordered" evidence="5">
    <location>
        <begin position="3763"/>
        <end position="3944"/>
    </location>
</feature>
<dbReference type="GO" id="GO:0008017">
    <property type="term" value="F:microtubule binding"/>
    <property type="evidence" value="ECO:0007669"/>
    <property type="project" value="InterPro"/>
</dbReference>
<feature type="compositionally biased region" description="Polar residues" evidence="5">
    <location>
        <begin position="3902"/>
        <end position="3916"/>
    </location>
</feature>
<feature type="compositionally biased region" description="Polar residues" evidence="5">
    <location>
        <begin position="3871"/>
        <end position="3884"/>
    </location>
</feature>
<dbReference type="GO" id="GO:0005737">
    <property type="term" value="C:cytoplasm"/>
    <property type="evidence" value="ECO:0007669"/>
    <property type="project" value="TreeGrafter"/>
</dbReference>
<dbReference type="FunFam" id="1.20.58.60:FF:000040">
    <property type="entry name" value="Short stop, isoform N"/>
    <property type="match status" value="1"/>
</dbReference>
<feature type="compositionally biased region" description="Polar residues" evidence="5">
    <location>
        <begin position="3763"/>
        <end position="3785"/>
    </location>
</feature>
<dbReference type="InterPro" id="IPR002048">
    <property type="entry name" value="EF_hand_dom"/>
</dbReference>
<dbReference type="SUPFAM" id="SSF47473">
    <property type="entry name" value="EF-hand"/>
    <property type="match status" value="1"/>
</dbReference>
<evidence type="ECO:0000256" key="5">
    <source>
        <dbReference type="SAM" id="MobiDB-lite"/>
    </source>
</evidence>
<sequence>MMDAEKGNVLDTATSKLYSLSRALEIGLLITPRNGVSFIEALQFGLYNPTTGGFHDPFVVTSVLDRRRLTLADAINSGLIDPSTTVIRDPFTGEIASLLEAVNSGKVDSVGGRLVEDTDGKSIDFVKALERGYILAAEARQAVEEKYKLCDETLSKLLQWISVVEDKLANQDTVKEDVEELRKQILAMKEIKEDLETHNRPISSCLDQIRQVVLTGSNVLSSDEVSTLEKNGRSLKTRFDKALDRADKLVKRLTGARDELTKFKNELTTFSIWLEKAQSVLEDKERSLSDLNKLNSSTDTTRDFISDVIAHQADLRFITMAAQKFVDESKEYLQVLNDFRTSLPQRLPHKEPTASQDSPVRAEVSTATARYKDLLSRANLLSDRLSGVGGKQRDYHDSLEKARAWLRDVEPKVHRVISEPVAAEPKQVEDQLSKAKALNNEFLANERLVDNAKHSVEALLHSLEGQLMINEANSLEEPVKALEDKYKQLSNALAEKCQELDTALVRSQGVQDALDGLVAWLNNVESQFKSLQRPASLQKERLEEQQREQRLLQADLDSHRLSVETITANAQDLLMNSSNVRIAKRIESKLKDVQSRFEKLMDKSLRRGEFLDEIAQALNEFLGDVSRFESWYAHTMEALDSRDLGKFDVSDYESKMARLIDTREDQRGNFEDLVRNGKNLIAKKDITEAGAIRDKIKALESQWKELNNLLDEKQRLCKSRAEQHTAYEKLRDQVLDWLSRTENKVQGLEPVAVDLDKLKMQQEELKPIQKEYRDYGNTVDKINDLGIAYDSLMKERGESPTRRRGSTSPTKRPPPVLRISQDGRSPSPTKSYTVQSPVSPGGSSGFSSRRSSQDGFHLEDLSPVQQQLSEINHRYGLLGVRLTDRQTELDNIKDELKRHSEHLKVLSQFLDKIQRQLPKESMPATKDDADKTAKQVKLLVEEMYEKQSLLDSTRTQVRDLVRRKKGADGVDRLNDEMEDVVSRWRSISDRCKDRIKFLEDIKDLYDTYEGLNSWLGAKERMLGALGPISSDPRMVASQVQQVQVLREEFRTQQPQLDHLVQVGESVLVTVTVDSPDGQKINVKLQSILQRWADQVGRLDERAQSLGDAVDTSREFDASLNRLRDALQGISDNLDELTLEKDPEEQLRKIENLERQLEGQRPLLADAEMAGAQLCEILSDPASKSEIQGKLAVLGKLYNNLQKKLDHRKAEIEGNLRDGRQFEASCSRTLGWLADEFGNMSEKLLVSADRDILQQQLDHHEPVYRNVMGKEHEVIMLLNKGRDILARSQKVENRSLQRDLDKMQSQWDRLKKDTVERHTRLQTCAEHCKKYYKAQDVFLPWLRQAEDRLDSLIPTSFRRKDIEKQLKELSSFRNEVWKHSGEFENNKTLGETFVGACDIDKQNVKNELGAMKTRWDKLNNDLLSRTQSLEDTARHLMDFNENLRDLQHSLQRCEDKLASHDALGGAAKDPKLLDRIRNLREETTSLKKPLQCVRQQANDLVNKASEQGVDASHLQDEIDNVTDRINDLQAKLDDRCNELQSAATAVAQFNDQAKSISQHLSALEKDLDSMKAPGREIKIVRGQLEDIAKVVGKINKLYEEIGDLESRGERLVDYGFAADAMATRDQVEGFKRQIGKLDERAHTREDELTATLNRLQEFYQSHADVMESIGEANEQVRRFKPVGSEVDSIKAQQEDFRALKVNKIEQLAHAVEECNALGQGLVQTAGRDVNTGNIEKDVDRMNERWNDLKDRLNERDRKLDVGLLQSGKFQEALDGLEKWLTDTEEMVSNQKPPSSDYKVVKAQLQEQKFLKKMLMDRQNSMSSLYTMGQEVAADAEPKERKAIEKQLNNLVGRFDNLTESAAERMDALEQTMAVAKQFQDKLVPLAIWLDKTEKRVRDMELVPTDEEKIQQRVREHDMLHEDIISKTPDFSELTEIASQLMSLVGEDEAAALADKLQDAADRYAALVERSDALGGLLERSRQGLRHLVLTYQDLQAWMDSMEMRLSKYRILAVHTEKLLQQMEDLADLTEEVSTRQTEVDSTVDSGLELMKHISSDEALQLKDKLDSLQRRFNDLVARGSDLLRHAQESLPLVQQFHDNHNRLMDWMQGAESALQSAEPREEEIIRLEMEISEYRPVLDKINAVGPQLCQMSPGEGAATIEGLVTRDNRRFDAIAEQIQRKAERIQLSKQRSLEVIGDIDDLLDWFREVDNQLREAEPPSSEPEIIRVQLKEHKALNDDISSQKGRVRDVISTAKKVIRESAQHEDTSTIRDKMEDLRETMEIVSGLSTDRLGALEQALPLAEHLRDTHAGLVSWLEEAEQQVAMLPMPALRPDLIAVQQDKNELLIQSINEHKPLVEKLNKTGEALVKLCNEEESMKVQDILENDNARYAALRAELRARQQTLEQALQESSQFSDKLEGMLRALSSTADQVNGAEPVSAHPARLRDQMEENAALAGDLAQRSEAYAAVRKAADDVISKAGNRADPAVKDIKRKLDKLNKLWSDVQKATTDRGHTLDDTLTVAEKFWAELNGVMATLRELQDALAGQAPPAAQPAAIQQQQVALQEIRQEIDQTKPDVEQVRASGHELMGLCGEPDKPEVRKHIEDLDQAWDNVTALYARREENLIDAMEKAMEFHETLQNLLEFLREAEDRFADMGPLGSDIDEVKKQIKQLANFKAEVDPHMVKVEALNRQAAELTERTSSEQAAAIKEPLGAVNKRWDGLLRGLVERQRLLENALLRLGQFQHALDELLVWIEKTDKTLDNLKPVAGDPQVIEVELAKLKVLVNDIQAHQTSVDTLNDAGRQLIEDGKGTAEASTTADKLGTLNRRWRDLLQRAADRQRELEDALREAQSFTAEIQDLLSWLGDVDNTIVASKPVGGLPETASEQLERFMEVYNELEQNRPKVETVLQQGQEYLKRADTSSAGGLNHNLRTLKQKWDNVISRASDKKIKLEIALREATEFHDALQAFMTWLTNAEKILTNLKPVSRVMETILQQIEEHKAFQKDVGVHRETMLNLDKKGTHLKYFSQKQDVILIRNLLVSVQHRWERVVSKSAERTRALDHGYKEAREFHDTWSGLMNWLDETERTLDEVAADGIGGNDPDKIKSRLNKHREIQKALSGKQSTYDNTMKNGKALKDKAPKSDELALRELLNELKNKWTTVCGKCVDRQRKLEEALLFSGQFKDAIQALLEWLSKTERYLANTGPLYGDLDTVTNLVEQHRTFEKDLESRASQMESVIKTGRELESKASIEDASMIRSQLSELNSLWDRVTNLSSKKSSLLEEALREAERLHKAVHVLLEWLSDAEMKLRFAGPLPEDEQESRNQLMEHSRFLRELQAKEIEKDNTLELAHIILGKAHPDGAAVIKHWITIIQSRWEEVATWAYQRNQRLENHMQGLQDLDNLLEELLAWLEGLENTLNALEAEPLPDDRATLEMLIADHREFMENTSRRQNEVDRVCKARQIKPIKDARKISKVKSPAPIKDHHQDSEHEQPQPRKQSRGSPGRDRTPDLSLPHIGPRFPPKGSKGAEPEFRSPRVKLLWDKWRHVWMLAWERQRRLQDKYNYIQELDRVANFSWEDWRKRFLKFMNHKKSRLTDLFRKMDKNNDGLIPREDFIQGIMNTKFETSRLEMGAVADLFDRHGEGLIDWKEFIAALRPDWEERRTYNDTDKIHDEVKRLVMLCTCRQKFRVFQVGEGKYRFGDSQKLRLVRILRSTVMVRVGGGWVALDEFLLKNDPCRAKGRTNIELREQFILADGVSQTMTAFRSKPSPTSTLQRTQISSTNAGPITKVRERSARSVPMGQSRASRSSLSAGTPDSLSDNESSFKISARKTSTPYRSTVTPSGSRPSSRPTSRPASRPASRPNSRPASRQGSKPPSRYGSTQSLDDDSCTPSRIPRRTIVGSGNTPTSSRHNSISGRKLTTPVNGSSSRPRTPTGLISPASGLPSRFGSIHRASSIPTLTGVGTPISRSRIPVYVGVDIKSPQSTTSNMSTHSTQSNHSTISTDSTGVRTPSSGSSTPLPPSSKLSRKPSGASDTSVSGATSSARKGKPTPIEQRAPFRL</sequence>
<feature type="coiled-coil region" evidence="4">
    <location>
        <begin position="1510"/>
        <end position="1565"/>
    </location>
</feature>
<evidence type="ECO:0000313" key="9">
    <source>
        <dbReference type="Proteomes" id="UP000008237"/>
    </source>
</evidence>
<dbReference type="FunFam" id="1.20.58.60:FF:000260">
    <property type="entry name" value="Kakapo"/>
    <property type="match status" value="1"/>
</dbReference>
<dbReference type="SUPFAM" id="SSF143575">
    <property type="entry name" value="GAS2 domain-like"/>
    <property type="match status" value="1"/>
</dbReference>
<feature type="domain" description="EF-hand" evidence="6">
    <location>
        <begin position="3590"/>
        <end position="3625"/>
    </location>
</feature>
<feature type="compositionally biased region" description="Low complexity" evidence="5">
    <location>
        <begin position="3837"/>
        <end position="3870"/>
    </location>
</feature>
<dbReference type="OMA" id="QGHSNKN"/>
<dbReference type="GO" id="GO:0042060">
    <property type="term" value="P:wound healing"/>
    <property type="evidence" value="ECO:0007669"/>
    <property type="project" value="TreeGrafter"/>
</dbReference>
<dbReference type="SMART" id="SM00150">
    <property type="entry name" value="SPEC"/>
    <property type="match status" value="30"/>
</dbReference>
<gene>
    <name evidence="8" type="ORF">EAI_06280</name>
</gene>
<feature type="compositionally biased region" description="Polar residues" evidence="5">
    <location>
        <begin position="822"/>
        <end position="833"/>
    </location>
</feature>
<dbReference type="FunFam" id="1.20.58.60:FF:000038">
    <property type="entry name" value="Short stop, isoform N"/>
    <property type="match status" value="1"/>
</dbReference>
<dbReference type="CDD" id="cd00176">
    <property type="entry name" value="SPEC"/>
    <property type="match status" value="15"/>
</dbReference>
<dbReference type="FunFam" id="1.10.238.10:FF:000031">
    <property type="entry name" value="Short stop, isoform J"/>
    <property type="match status" value="1"/>
</dbReference>